<name>A0A343JZV8_9PEZI</name>
<accession>A0A343JZV8</accession>
<dbReference type="EMBL" id="KX787890">
    <property type="protein sequence ID" value="ATA58168.1"/>
    <property type="molecule type" value="Genomic_DNA"/>
</dbReference>
<protein>
    <submittedName>
        <fullName evidence="1">MAT1-2-5</fullName>
    </submittedName>
</protein>
<proteinExistence type="predicted"/>
<sequence>MAPAAEFTLTGLKRAVYNGDHRELTEQALLDVLGSVVTRLDNSGVLDNDDITRMDTTQVSEHMPMGRSVSYAWQNGPVHEANERVLKKVLQKEQDLADHMLAIVNNDNVATLLEKIGFPNLDIANQKFRKQALKRVAWRQLLTEYTDMLLRMLRVAQLSEFNDKVAVPPGYKRYWKLFFQRRVKENRKRNNDNCKARKYVLLEELFEISTTLNEAELGLLGKIMGYPADGVKGWFECRAQRLGVAFMGQDLVTSPSRASEQYRVLEVLGRLVRFKQPQPDWWPLPLEEVAHNIWGISNM</sequence>
<reference evidence="1" key="1">
    <citation type="submission" date="2016-08" db="EMBL/GenBank/DDBJ databases">
        <title>Genomic insights into the mating strategies of species of the Botryosphaeriales.</title>
        <authorList>
            <person name="Nagel J.H."/>
        </authorList>
    </citation>
    <scope>NUCLEOTIDE SEQUENCE</scope>
    <source>
        <strain evidence="1">CMW31769</strain>
    </source>
</reference>
<evidence type="ECO:0000313" key="1">
    <source>
        <dbReference type="EMBL" id="ATA58168.1"/>
    </source>
</evidence>
<dbReference type="AlphaFoldDB" id="A0A343JZV8"/>
<organism evidence="1">
    <name type="scientific">Diplodia seriata</name>
    <dbReference type="NCBI Taxonomy" id="420778"/>
    <lineage>
        <taxon>Eukaryota</taxon>
        <taxon>Fungi</taxon>
        <taxon>Dikarya</taxon>
        <taxon>Ascomycota</taxon>
        <taxon>Pezizomycotina</taxon>
        <taxon>Dothideomycetes</taxon>
        <taxon>Dothideomycetes incertae sedis</taxon>
        <taxon>Botryosphaeriales</taxon>
        <taxon>Botryosphaeriaceae</taxon>
        <taxon>Diplodia</taxon>
    </lineage>
</organism>